<dbReference type="EMBL" id="JH993104">
    <property type="protein sequence ID" value="EKX34731.1"/>
    <property type="molecule type" value="Genomic_DNA"/>
</dbReference>
<evidence type="ECO:0000256" key="6">
    <source>
        <dbReference type="ARBA" id="ARBA00022801"/>
    </source>
</evidence>
<dbReference type="PaxDb" id="55529-EKX34731"/>
<dbReference type="PROSITE" id="PS51417">
    <property type="entry name" value="ARF"/>
    <property type="match status" value="1"/>
</dbReference>
<dbReference type="PRINTS" id="PR00449">
    <property type="entry name" value="RASTRNSFRMNG"/>
</dbReference>
<dbReference type="KEGG" id="gtt:GUITHDRAFT_175416"/>
<comment type="similarity">
    <text evidence="2">Belongs to the small GTPase superfamily. Rab family.</text>
</comment>
<evidence type="ECO:0000256" key="9">
    <source>
        <dbReference type="ARBA" id="ARBA00023288"/>
    </source>
</evidence>
<dbReference type="STRING" id="905079.L1IEN5"/>
<keyword evidence="4" id="KW-0813">Transport</keyword>
<protein>
    <recommendedName>
        <fullName evidence="3">small monomeric GTPase</fullName>
        <ecNumber evidence="3">3.6.5.2</ecNumber>
    </recommendedName>
</protein>
<dbReference type="Gene3D" id="3.40.50.300">
    <property type="entry name" value="P-loop containing nucleotide triphosphate hydrolases"/>
    <property type="match status" value="1"/>
</dbReference>
<dbReference type="InterPro" id="IPR005225">
    <property type="entry name" value="Small_GTP-bd"/>
</dbReference>
<dbReference type="GO" id="GO:0003925">
    <property type="term" value="F:G protein activity"/>
    <property type="evidence" value="ECO:0007669"/>
    <property type="project" value="UniProtKB-EC"/>
</dbReference>
<dbReference type="PROSITE" id="PS51421">
    <property type="entry name" value="RAS"/>
    <property type="match status" value="1"/>
</dbReference>
<dbReference type="AlphaFoldDB" id="L1IEN5"/>
<dbReference type="OrthoDB" id="9989112at2759"/>
<keyword evidence="8" id="KW-0342">GTP-binding</keyword>
<comment type="subcellular location">
    <subcellularLocation>
        <location evidence="1">Plastid</location>
        <location evidence="1">Chloroplast</location>
    </subcellularLocation>
</comment>
<evidence type="ECO:0000256" key="4">
    <source>
        <dbReference type="ARBA" id="ARBA00022448"/>
    </source>
</evidence>
<gene>
    <name evidence="12" type="ORF">GUITHDRAFT_175416</name>
</gene>
<evidence type="ECO:0000256" key="10">
    <source>
        <dbReference type="ARBA" id="ARBA00023289"/>
    </source>
</evidence>
<dbReference type="InterPro" id="IPR050227">
    <property type="entry name" value="Rab"/>
</dbReference>
<keyword evidence="14" id="KW-1185">Reference proteome</keyword>
<dbReference type="SUPFAM" id="SSF52540">
    <property type="entry name" value="P-loop containing nucleoside triphosphate hydrolases"/>
    <property type="match status" value="1"/>
</dbReference>
<dbReference type="eggNOG" id="KOG0080">
    <property type="taxonomic scope" value="Eukaryota"/>
</dbReference>
<dbReference type="InterPro" id="IPR001806">
    <property type="entry name" value="Small_GTPase"/>
</dbReference>
<keyword evidence="5" id="KW-0547">Nucleotide-binding</keyword>
<dbReference type="Proteomes" id="UP000011087">
    <property type="component" value="Unassembled WGS sequence"/>
</dbReference>
<reference evidence="12 14" key="1">
    <citation type="journal article" date="2012" name="Nature">
        <title>Algal genomes reveal evolutionary mosaicism and the fate of nucleomorphs.</title>
        <authorList>
            <consortium name="DOE Joint Genome Institute"/>
            <person name="Curtis B.A."/>
            <person name="Tanifuji G."/>
            <person name="Burki F."/>
            <person name="Gruber A."/>
            <person name="Irimia M."/>
            <person name="Maruyama S."/>
            <person name="Arias M.C."/>
            <person name="Ball S.G."/>
            <person name="Gile G.H."/>
            <person name="Hirakawa Y."/>
            <person name="Hopkins J.F."/>
            <person name="Kuo A."/>
            <person name="Rensing S.A."/>
            <person name="Schmutz J."/>
            <person name="Symeonidi A."/>
            <person name="Elias M."/>
            <person name="Eveleigh R.J."/>
            <person name="Herman E.K."/>
            <person name="Klute M.J."/>
            <person name="Nakayama T."/>
            <person name="Obornik M."/>
            <person name="Reyes-Prieto A."/>
            <person name="Armbrust E.V."/>
            <person name="Aves S.J."/>
            <person name="Beiko R.G."/>
            <person name="Coutinho P."/>
            <person name="Dacks J.B."/>
            <person name="Durnford D.G."/>
            <person name="Fast N.M."/>
            <person name="Green B.R."/>
            <person name="Grisdale C.J."/>
            <person name="Hempel F."/>
            <person name="Henrissat B."/>
            <person name="Hoppner M.P."/>
            <person name="Ishida K."/>
            <person name="Kim E."/>
            <person name="Koreny L."/>
            <person name="Kroth P.G."/>
            <person name="Liu Y."/>
            <person name="Malik S.B."/>
            <person name="Maier U.G."/>
            <person name="McRose D."/>
            <person name="Mock T."/>
            <person name="Neilson J.A."/>
            <person name="Onodera N.T."/>
            <person name="Poole A.M."/>
            <person name="Pritham E.J."/>
            <person name="Richards T.A."/>
            <person name="Rocap G."/>
            <person name="Roy S.W."/>
            <person name="Sarai C."/>
            <person name="Schaack S."/>
            <person name="Shirato S."/>
            <person name="Slamovits C.H."/>
            <person name="Spencer D.F."/>
            <person name="Suzuki S."/>
            <person name="Worden A.Z."/>
            <person name="Zauner S."/>
            <person name="Barry K."/>
            <person name="Bell C."/>
            <person name="Bharti A.K."/>
            <person name="Crow J.A."/>
            <person name="Grimwood J."/>
            <person name="Kramer R."/>
            <person name="Lindquist E."/>
            <person name="Lucas S."/>
            <person name="Salamov A."/>
            <person name="McFadden G.I."/>
            <person name="Lane C.E."/>
            <person name="Keeling P.J."/>
            <person name="Gray M.W."/>
            <person name="Grigoriev I.V."/>
            <person name="Archibald J.M."/>
        </authorList>
    </citation>
    <scope>NUCLEOTIDE SEQUENCE</scope>
    <source>
        <strain evidence="12 14">CCMP2712</strain>
    </source>
</reference>
<dbReference type="HOGENOM" id="CLU_041217_10_7_1"/>
<dbReference type="OMA" id="RVHKMDV"/>
<dbReference type="RefSeq" id="XP_005821711.1">
    <property type="nucleotide sequence ID" value="XM_005821654.1"/>
</dbReference>
<dbReference type="GO" id="GO:0015031">
    <property type="term" value="P:protein transport"/>
    <property type="evidence" value="ECO:0007669"/>
    <property type="project" value="UniProtKB-KW"/>
</dbReference>
<dbReference type="FunFam" id="3.40.50.300:FF:000430">
    <property type="entry name" value="Probable Ras-related protein Rab-18"/>
    <property type="match status" value="1"/>
</dbReference>
<dbReference type="CDD" id="cd01863">
    <property type="entry name" value="Rab18"/>
    <property type="match status" value="1"/>
</dbReference>
<reference evidence="13" key="3">
    <citation type="submission" date="2015-06" db="UniProtKB">
        <authorList>
            <consortium name="EnsemblProtists"/>
        </authorList>
    </citation>
    <scope>IDENTIFICATION</scope>
</reference>
<evidence type="ECO:0000256" key="5">
    <source>
        <dbReference type="ARBA" id="ARBA00022741"/>
    </source>
</evidence>
<dbReference type="SMART" id="SM00176">
    <property type="entry name" value="RAN"/>
    <property type="match status" value="1"/>
</dbReference>
<dbReference type="GO" id="GO:0005525">
    <property type="term" value="F:GTP binding"/>
    <property type="evidence" value="ECO:0007669"/>
    <property type="project" value="UniProtKB-KW"/>
</dbReference>
<dbReference type="EnsemblProtists" id="EKX34731">
    <property type="protein sequence ID" value="EKX34731"/>
    <property type="gene ID" value="GUITHDRAFT_175416"/>
</dbReference>
<keyword evidence="6" id="KW-0378">Hydrolase</keyword>
<evidence type="ECO:0000256" key="7">
    <source>
        <dbReference type="ARBA" id="ARBA00022927"/>
    </source>
</evidence>
<reference evidence="14" key="2">
    <citation type="submission" date="2012-11" db="EMBL/GenBank/DDBJ databases">
        <authorList>
            <person name="Kuo A."/>
            <person name="Curtis B.A."/>
            <person name="Tanifuji G."/>
            <person name="Burki F."/>
            <person name="Gruber A."/>
            <person name="Irimia M."/>
            <person name="Maruyama S."/>
            <person name="Arias M.C."/>
            <person name="Ball S.G."/>
            <person name="Gile G.H."/>
            <person name="Hirakawa Y."/>
            <person name="Hopkins J.F."/>
            <person name="Rensing S.A."/>
            <person name="Schmutz J."/>
            <person name="Symeonidi A."/>
            <person name="Elias M."/>
            <person name="Eveleigh R.J."/>
            <person name="Herman E.K."/>
            <person name="Klute M.J."/>
            <person name="Nakayama T."/>
            <person name="Obornik M."/>
            <person name="Reyes-Prieto A."/>
            <person name="Armbrust E.V."/>
            <person name="Aves S.J."/>
            <person name="Beiko R.G."/>
            <person name="Coutinho P."/>
            <person name="Dacks J.B."/>
            <person name="Durnford D.G."/>
            <person name="Fast N.M."/>
            <person name="Green B.R."/>
            <person name="Grisdale C."/>
            <person name="Hempe F."/>
            <person name="Henrissat B."/>
            <person name="Hoppner M.P."/>
            <person name="Ishida K.-I."/>
            <person name="Kim E."/>
            <person name="Koreny L."/>
            <person name="Kroth P.G."/>
            <person name="Liu Y."/>
            <person name="Malik S.-B."/>
            <person name="Maier U.G."/>
            <person name="McRose D."/>
            <person name="Mock T."/>
            <person name="Neilson J.A."/>
            <person name="Onodera N.T."/>
            <person name="Poole A.M."/>
            <person name="Pritham E.J."/>
            <person name="Richards T.A."/>
            <person name="Rocap G."/>
            <person name="Roy S.W."/>
            <person name="Sarai C."/>
            <person name="Schaack S."/>
            <person name="Shirato S."/>
            <person name="Slamovits C.H."/>
            <person name="Spencer D.F."/>
            <person name="Suzuki S."/>
            <person name="Worden A.Z."/>
            <person name="Zauner S."/>
            <person name="Barry K."/>
            <person name="Bell C."/>
            <person name="Bharti A.K."/>
            <person name="Crow J.A."/>
            <person name="Grimwood J."/>
            <person name="Kramer R."/>
            <person name="Lindquist E."/>
            <person name="Lucas S."/>
            <person name="Salamov A."/>
            <person name="McFadden G.I."/>
            <person name="Lane C.E."/>
            <person name="Keeling P.J."/>
            <person name="Gray M.W."/>
            <person name="Grigoriev I.V."/>
            <person name="Archibald J.M."/>
        </authorList>
    </citation>
    <scope>NUCLEOTIDE SEQUENCE</scope>
    <source>
        <strain evidence="14">CCMP2712</strain>
    </source>
</reference>
<accession>L1IEN5</accession>
<evidence type="ECO:0000256" key="8">
    <source>
        <dbReference type="ARBA" id="ARBA00023134"/>
    </source>
</evidence>
<dbReference type="GeneID" id="17291413"/>
<organism evidence="12">
    <name type="scientific">Guillardia theta (strain CCMP2712)</name>
    <name type="common">Cryptophyte</name>
    <dbReference type="NCBI Taxonomy" id="905079"/>
    <lineage>
        <taxon>Eukaryota</taxon>
        <taxon>Cryptophyceae</taxon>
        <taxon>Pyrenomonadales</taxon>
        <taxon>Geminigeraceae</taxon>
        <taxon>Guillardia</taxon>
    </lineage>
</organism>
<dbReference type="Pfam" id="PF00071">
    <property type="entry name" value="Ras"/>
    <property type="match status" value="1"/>
</dbReference>
<keyword evidence="9" id="KW-0449">Lipoprotein</keyword>
<evidence type="ECO:0000313" key="13">
    <source>
        <dbReference type="EnsemblProtists" id="EKX34731"/>
    </source>
</evidence>
<keyword evidence="7" id="KW-0653">Protein transport</keyword>
<dbReference type="GO" id="GO:0009507">
    <property type="term" value="C:chloroplast"/>
    <property type="evidence" value="ECO:0007669"/>
    <property type="project" value="UniProtKB-SubCell"/>
</dbReference>
<dbReference type="PROSITE" id="PS51420">
    <property type="entry name" value="RHO"/>
    <property type="match status" value="1"/>
</dbReference>
<sequence length="201" mass="22365">MAKESDAFDHRFKLLLTGDSGVGKSSILLRFTDDSFATDQPATIGVDFKVKSIDVEGKKVKLTIWDTAGQERFRTLTSSYYRGAQGVILVYDVTRKETFENLEQWLKEVDMYTNRDGVVKLLVGNKIDKANREVTRADGIEFARNRGMLFIECSAKAKTGIQQAFEELVQKILDSPHLVNNEVSGLNLASRGTQGASNCSC</sequence>
<evidence type="ECO:0000256" key="2">
    <source>
        <dbReference type="ARBA" id="ARBA00006270"/>
    </source>
</evidence>
<evidence type="ECO:0000256" key="3">
    <source>
        <dbReference type="ARBA" id="ARBA00011984"/>
    </source>
</evidence>
<comment type="catalytic activity">
    <reaction evidence="11">
        <text>GTP + H2O = GDP + phosphate + H(+)</text>
        <dbReference type="Rhea" id="RHEA:19669"/>
        <dbReference type="ChEBI" id="CHEBI:15377"/>
        <dbReference type="ChEBI" id="CHEBI:15378"/>
        <dbReference type="ChEBI" id="CHEBI:37565"/>
        <dbReference type="ChEBI" id="CHEBI:43474"/>
        <dbReference type="ChEBI" id="CHEBI:58189"/>
        <dbReference type="EC" id="3.6.5.2"/>
    </reaction>
    <physiologicalReaction direction="left-to-right" evidence="11">
        <dbReference type="Rhea" id="RHEA:19670"/>
    </physiologicalReaction>
</comment>
<dbReference type="SMART" id="SM00177">
    <property type="entry name" value="ARF"/>
    <property type="match status" value="1"/>
</dbReference>
<evidence type="ECO:0000256" key="11">
    <source>
        <dbReference type="ARBA" id="ARBA00047660"/>
    </source>
</evidence>
<dbReference type="NCBIfam" id="TIGR00231">
    <property type="entry name" value="small_GTP"/>
    <property type="match status" value="1"/>
</dbReference>
<dbReference type="PROSITE" id="PS51419">
    <property type="entry name" value="RAB"/>
    <property type="match status" value="1"/>
</dbReference>
<evidence type="ECO:0000313" key="14">
    <source>
        <dbReference type="Proteomes" id="UP000011087"/>
    </source>
</evidence>
<dbReference type="SMART" id="SM00174">
    <property type="entry name" value="RHO"/>
    <property type="match status" value="1"/>
</dbReference>
<dbReference type="PANTHER" id="PTHR47977">
    <property type="entry name" value="RAS-RELATED PROTEIN RAB"/>
    <property type="match status" value="1"/>
</dbReference>
<evidence type="ECO:0000256" key="1">
    <source>
        <dbReference type="ARBA" id="ARBA00004229"/>
    </source>
</evidence>
<dbReference type="InterPro" id="IPR027417">
    <property type="entry name" value="P-loop_NTPase"/>
</dbReference>
<dbReference type="EC" id="3.6.5.2" evidence="3"/>
<dbReference type="SMART" id="SM00175">
    <property type="entry name" value="RAB"/>
    <property type="match status" value="1"/>
</dbReference>
<keyword evidence="10" id="KW-0636">Prenylation</keyword>
<evidence type="ECO:0000313" key="12">
    <source>
        <dbReference type="EMBL" id="EKX34731.1"/>
    </source>
</evidence>
<dbReference type="SMART" id="SM00173">
    <property type="entry name" value="RAS"/>
    <property type="match status" value="1"/>
</dbReference>
<name>L1IEN5_GUITC</name>
<proteinExistence type="inferred from homology"/>